<evidence type="ECO:0000313" key="2">
    <source>
        <dbReference type="EMBL" id="PIC32019.1"/>
    </source>
</evidence>
<evidence type="ECO:0000256" key="1">
    <source>
        <dbReference type="SAM" id="MobiDB-lite"/>
    </source>
</evidence>
<dbReference type="EMBL" id="PDUG01000004">
    <property type="protein sequence ID" value="PIC32019.1"/>
    <property type="molecule type" value="Genomic_DNA"/>
</dbReference>
<proteinExistence type="predicted"/>
<evidence type="ECO:0000313" key="3">
    <source>
        <dbReference type="Proteomes" id="UP000230233"/>
    </source>
</evidence>
<protein>
    <submittedName>
        <fullName evidence="2">Uncharacterized protein</fullName>
    </submittedName>
</protein>
<comment type="caution">
    <text evidence="2">The sequence shown here is derived from an EMBL/GenBank/DDBJ whole genome shotgun (WGS) entry which is preliminary data.</text>
</comment>
<reference evidence="3" key="1">
    <citation type="submission" date="2017-10" db="EMBL/GenBank/DDBJ databases">
        <title>Rapid genome shrinkage in a self-fertile nematode reveals novel sperm competition proteins.</title>
        <authorList>
            <person name="Yin D."/>
            <person name="Schwarz E.M."/>
            <person name="Thomas C.G."/>
            <person name="Felde R.L."/>
            <person name="Korf I.F."/>
            <person name="Cutter A.D."/>
            <person name="Schartner C.M."/>
            <person name="Ralston E.J."/>
            <person name="Meyer B.J."/>
            <person name="Haag E.S."/>
        </authorList>
    </citation>
    <scope>NUCLEOTIDE SEQUENCE [LARGE SCALE GENOMIC DNA]</scope>
    <source>
        <strain evidence="3">JU1422</strain>
    </source>
</reference>
<sequence>MEDSRKEVMSERSMRELGTVERTRMETELVVIGRNMVTLKIGELMDKAGTTETEVGKLKDPAVTVVNQERADAFANIADDCYEYHKALIIK</sequence>
<keyword evidence="3" id="KW-1185">Reference proteome</keyword>
<organism evidence="2 3">
    <name type="scientific">Caenorhabditis nigoni</name>
    <dbReference type="NCBI Taxonomy" id="1611254"/>
    <lineage>
        <taxon>Eukaryota</taxon>
        <taxon>Metazoa</taxon>
        <taxon>Ecdysozoa</taxon>
        <taxon>Nematoda</taxon>
        <taxon>Chromadorea</taxon>
        <taxon>Rhabditida</taxon>
        <taxon>Rhabditina</taxon>
        <taxon>Rhabditomorpha</taxon>
        <taxon>Rhabditoidea</taxon>
        <taxon>Rhabditidae</taxon>
        <taxon>Peloderinae</taxon>
        <taxon>Caenorhabditis</taxon>
    </lineage>
</organism>
<gene>
    <name evidence="2" type="primary">Cnig_chr_IV.g12513</name>
    <name evidence="2" type="ORF">B9Z55_012513</name>
</gene>
<feature type="region of interest" description="Disordered" evidence="1">
    <location>
        <begin position="1"/>
        <end position="20"/>
    </location>
</feature>
<dbReference type="Proteomes" id="UP000230233">
    <property type="component" value="Chromosome IV"/>
</dbReference>
<name>A0A2G5TXH7_9PELO</name>
<accession>A0A2G5TXH7</accession>
<dbReference type="AlphaFoldDB" id="A0A2G5TXH7"/>